<keyword evidence="1" id="KW-1133">Transmembrane helix</keyword>
<keyword evidence="1" id="KW-0812">Transmembrane</keyword>
<reference evidence="2 3" key="1">
    <citation type="submission" date="2018-11" db="EMBL/GenBank/DDBJ databases">
        <authorList>
            <person name="Stevens M.J."/>
            <person name="Cernela N."/>
            <person name="Spoerry Serrano N."/>
            <person name="Schmitt S."/>
            <person name="Schrenzel J."/>
            <person name="Stephan R."/>
        </authorList>
    </citation>
    <scope>NUCLEOTIDE SEQUENCE [LARGE SCALE GENOMIC DNA]</scope>
    <source>
        <strain evidence="2 3">PP422</strain>
    </source>
</reference>
<gene>
    <name evidence="2" type="ORF">EI998_02075</name>
</gene>
<feature type="transmembrane region" description="Helical" evidence="1">
    <location>
        <begin position="12"/>
        <end position="30"/>
    </location>
</feature>
<organism evidence="2 3">
    <name type="scientific">Streptococcus suis</name>
    <dbReference type="NCBI Taxonomy" id="1307"/>
    <lineage>
        <taxon>Bacteria</taxon>
        <taxon>Bacillati</taxon>
        <taxon>Bacillota</taxon>
        <taxon>Bacilli</taxon>
        <taxon>Lactobacillales</taxon>
        <taxon>Streptococcaceae</taxon>
        <taxon>Streptococcus</taxon>
    </lineage>
</organism>
<dbReference type="EMBL" id="RSDO01000003">
    <property type="protein sequence ID" value="RRR54655.1"/>
    <property type="molecule type" value="Genomic_DNA"/>
</dbReference>
<reference evidence="2 3" key="2">
    <citation type="submission" date="2018-12" db="EMBL/GenBank/DDBJ databases">
        <title>Whole-genome sequences of fifteen clinical Streptococcus suis strains isolated from pigs between 2006 and 2018.</title>
        <authorList>
            <person name="Stevens M.J.A."/>
            <person name="Cernela N."/>
            <person name="Spoerry Serrano N."/>
            <person name="Schmitt S."/>
            <person name="Schrenzel J."/>
            <person name="Stephan R."/>
        </authorList>
    </citation>
    <scope>NUCLEOTIDE SEQUENCE [LARGE SCALE GENOMIC DNA]</scope>
    <source>
        <strain evidence="2 3">PP422</strain>
    </source>
</reference>
<keyword evidence="1" id="KW-0472">Membrane</keyword>
<dbReference type="AlphaFoldDB" id="A0A3R8SAY7"/>
<dbReference type="Proteomes" id="UP000274117">
    <property type="component" value="Unassembled WGS sequence"/>
</dbReference>
<name>A0A3R8SAY7_STRSU</name>
<evidence type="ECO:0000256" key="1">
    <source>
        <dbReference type="SAM" id="Phobius"/>
    </source>
</evidence>
<evidence type="ECO:0000313" key="2">
    <source>
        <dbReference type="EMBL" id="RRR54655.1"/>
    </source>
</evidence>
<feature type="transmembrane region" description="Helical" evidence="1">
    <location>
        <begin position="65"/>
        <end position="82"/>
    </location>
</feature>
<comment type="caution">
    <text evidence="2">The sequence shown here is derived from an EMBL/GenBank/DDBJ whole genome shotgun (WGS) entry which is preliminary data.</text>
</comment>
<accession>A0A3R8SAY7</accession>
<proteinExistence type="predicted"/>
<protein>
    <submittedName>
        <fullName evidence="2">Uncharacterized protein</fullName>
    </submittedName>
</protein>
<evidence type="ECO:0000313" key="3">
    <source>
        <dbReference type="Proteomes" id="UP000274117"/>
    </source>
</evidence>
<sequence>MFKQFNKQFYRSLDFYIAICLILYSLGAILDNEYNWWIYLQPILIPFTLYQSFFSKKGNLKKDWLIYLCVGIVFLGFWLEFIA</sequence>